<accession>A0ABD1XHP8</accession>
<dbReference type="AlphaFoldDB" id="A0ABD1XHP8"/>
<keyword evidence="2" id="KW-1185">Reference proteome</keyword>
<protein>
    <submittedName>
        <fullName evidence="1">Uncharacterized protein</fullName>
    </submittedName>
</protein>
<comment type="caution">
    <text evidence="1">The sequence shown here is derived from an EMBL/GenBank/DDBJ whole genome shotgun (WGS) entry which is preliminary data.</text>
</comment>
<dbReference type="EMBL" id="JBHFFA010000008">
    <property type="protein sequence ID" value="KAL2607426.1"/>
    <property type="molecule type" value="Genomic_DNA"/>
</dbReference>
<organism evidence="1 2">
    <name type="scientific">Riccia fluitans</name>
    <dbReference type="NCBI Taxonomy" id="41844"/>
    <lineage>
        <taxon>Eukaryota</taxon>
        <taxon>Viridiplantae</taxon>
        <taxon>Streptophyta</taxon>
        <taxon>Embryophyta</taxon>
        <taxon>Marchantiophyta</taxon>
        <taxon>Marchantiopsida</taxon>
        <taxon>Marchantiidae</taxon>
        <taxon>Marchantiales</taxon>
        <taxon>Ricciaceae</taxon>
        <taxon>Riccia</taxon>
    </lineage>
</organism>
<name>A0ABD1XHP8_9MARC</name>
<gene>
    <name evidence="1" type="ORF">R1flu_025999</name>
</gene>
<dbReference type="Proteomes" id="UP001605036">
    <property type="component" value="Unassembled WGS sequence"/>
</dbReference>
<evidence type="ECO:0000313" key="2">
    <source>
        <dbReference type="Proteomes" id="UP001605036"/>
    </source>
</evidence>
<proteinExistence type="predicted"/>
<reference evidence="1 2" key="1">
    <citation type="submission" date="2024-09" db="EMBL/GenBank/DDBJ databases">
        <title>Chromosome-scale assembly of Riccia fluitans.</title>
        <authorList>
            <person name="Paukszto L."/>
            <person name="Sawicki J."/>
            <person name="Karawczyk K."/>
            <person name="Piernik-Szablinska J."/>
            <person name="Szczecinska M."/>
            <person name="Mazdziarz M."/>
        </authorList>
    </citation>
    <scope>NUCLEOTIDE SEQUENCE [LARGE SCALE GENOMIC DNA]</scope>
    <source>
        <strain evidence="1">Rf_01</strain>
        <tissue evidence="1">Aerial parts of the thallus</tissue>
    </source>
</reference>
<evidence type="ECO:0000313" key="1">
    <source>
        <dbReference type="EMBL" id="KAL2607426.1"/>
    </source>
</evidence>
<sequence>MKFRDAEEITQIWNDVSSLGEGSWLCSQDVAGEKQLIRAQMLYMLFTSLGDNQARGIYVTPYLTVSQYGNLAKTKGILLVREMLSSQARHLYSSRGIRVPGCTERVRLSQFISAVHIRFVIGPSVLEFGSEEPRCIQQSA</sequence>